<dbReference type="Proteomes" id="UP000547011">
    <property type="component" value="Unassembled WGS sequence"/>
</dbReference>
<dbReference type="NCBIfam" id="TIGR01630">
    <property type="entry name" value="psiM2_ORF9"/>
    <property type="match status" value="1"/>
</dbReference>
<keyword evidence="5" id="KW-1185">Reference proteome</keyword>
<dbReference type="InterPro" id="IPR035421">
    <property type="entry name" value="Terminase_6C"/>
</dbReference>
<dbReference type="EMBL" id="JACIEW010000013">
    <property type="protein sequence ID" value="MBB4053961.1"/>
    <property type="molecule type" value="Genomic_DNA"/>
</dbReference>
<reference evidence="4 5" key="1">
    <citation type="submission" date="2020-08" db="EMBL/GenBank/DDBJ databases">
        <title>Genomic Encyclopedia of Type Strains, Phase IV (KMG-IV): sequencing the most valuable type-strain genomes for metagenomic binning, comparative biology and taxonomic classification.</title>
        <authorList>
            <person name="Goeker M."/>
        </authorList>
    </citation>
    <scope>NUCLEOTIDE SEQUENCE [LARGE SCALE GENOMIC DNA]</scope>
    <source>
        <strain evidence="4 5">DSM 23447</strain>
    </source>
</reference>
<proteinExistence type="predicted"/>
<feature type="domain" description="Terminase large subunit gp17-like C-terminal" evidence="3">
    <location>
        <begin position="311"/>
        <end position="454"/>
    </location>
</feature>
<feature type="region of interest" description="Disordered" evidence="2">
    <location>
        <begin position="462"/>
        <end position="484"/>
    </location>
</feature>
<dbReference type="Gene3D" id="3.30.420.240">
    <property type="match status" value="1"/>
</dbReference>
<evidence type="ECO:0000313" key="4">
    <source>
        <dbReference type="EMBL" id="MBB4053961.1"/>
    </source>
</evidence>
<name>A0A7W6IRM9_9HYPH</name>
<evidence type="ECO:0000256" key="2">
    <source>
        <dbReference type="SAM" id="MobiDB-lite"/>
    </source>
</evidence>
<dbReference type="InterPro" id="IPR006517">
    <property type="entry name" value="Phage_terminase_lsu-like_C"/>
</dbReference>
<dbReference type="RefSeq" id="WP_183312708.1">
    <property type="nucleotide sequence ID" value="NZ_JACIEW010000013.1"/>
</dbReference>
<protein>
    <submittedName>
        <fullName evidence="4">Putative phage terminase large subunit-like protein</fullName>
    </submittedName>
</protein>
<dbReference type="InterPro" id="IPR027417">
    <property type="entry name" value="P-loop_NTPase"/>
</dbReference>
<dbReference type="Gene3D" id="3.40.50.300">
    <property type="entry name" value="P-loop containing nucleotide triphosphate hydrolases"/>
    <property type="match status" value="1"/>
</dbReference>
<accession>A0A7W6IRM9</accession>
<keyword evidence="1" id="KW-1188">Viral release from host cell</keyword>
<comment type="caution">
    <text evidence="4">The sequence shown here is derived from an EMBL/GenBank/DDBJ whole genome shotgun (WGS) entry which is preliminary data.</text>
</comment>
<evidence type="ECO:0000313" key="5">
    <source>
        <dbReference type="Proteomes" id="UP000547011"/>
    </source>
</evidence>
<evidence type="ECO:0000259" key="3">
    <source>
        <dbReference type="Pfam" id="PF17289"/>
    </source>
</evidence>
<evidence type="ECO:0000256" key="1">
    <source>
        <dbReference type="ARBA" id="ARBA00022612"/>
    </source>
</evidence>
<sequence>MNAAVVSAAVQRTHLFPFAWKAFELLHPGQDFVPSWHVEAICHALEQVASGATRRLVITVPPRHGKSICAAVALPAWMLGHDPSLKIMVASYGGDLAAKHARDFRAVFTSPWYEHLFPLARLAEGGNRADEQITTGNGGRKAVSLGGAATGFGADLIIVDDLMKAADASSPVERQRARDYYEQSLLSRLNDKGTGQVIVIQQRLHEDDLPGHLLASKQFEHLNLPAIAEETQTVPIGLKRLRHRVKGEALCPDREPLQVLEQLRIEMGPAVFSAQYQQDPTPPGGNRLRWEWFGTYEPDLDRSDFQYVVQSWDTALTAEPASDFSVGMTWGLRNGQWYLLDLIREKLDFPDLKALVLYFATRWRADRVLIEKAASGYPLLQQLHREQREQETRYLGIVTKLDKRTRFEAQTARLATGNYLLPIEASWLADLRRELLAFPNGRYDDQVDSLVQFLEWTASPRAKGSLDRDPVTGRPFGRLPRRRG</sequence>
<dbReference type="AlphaFoldDB" id="A0A7W6IRM9"/>
<organism evidence="4 5">
    <name type="scientific">Devosia subaequoris</name>
    <dbReference type="NCBI Taxonomy" id="395930"/>
    <lineage>
        <taxon>Bacteria</taxon>
        <taxon>Pseudomonadati</taxon>
        <taxon>Pseudomonadota</taxon>
        <taxon>Alphaproteobacteria</taxon>
        <taxon>Hyphomicrobiales</taxon>
        <taxon>Devosiaceae</taxon>
        <taxon>Devosia</taxon>
    </lineage>
</organism>
<dbReference type="Pfam" id="PF17289">
    <property type="entry name" value="Terminase_6C"/>
    <property type="match status" value="1"/>
</dbReference>
<gene>
    <name evidence="4" type="ORF">GGR20_003632</name>
</gene>